<accession>A0ABW0QD39</accession>
<gene>
    <name evidence="1" type="ORF">ACFPP7_17900</name>
</gene>
<evidence type="ECO:0008006" key="3">
    <source>
        <dbReference type="Google" id="ProtNLM"/>
    </source>
</evidence>
<organism evidence="1 2">
    <name type="scientific">Polaromonas jejuensis</name>
    <dbReference type="NCBI Taxonomy" id="457502"/>
    <lineage>
        <taxon>Bacteria</taxon>
        <taxon>Pseudomonadati</taxon>
        <taxon>Pseudomonadota</taxon>
        <taxon>Betaproteobacteria</taxon>
        <taxon>Burkholderiales</taxon>
        <taxon>Comamonadaceae</taxon>
        <taxon>Polaromonas</taxon>
    </lineage>
</organism>
<dbReference type="RefSeq" id="WP_068835721.1">
    <property type="nucleotide sequence ID" value="NZ_JBHSMX010000057.1"/>
</dbReference>
<name>A0ABW0QD39_9BURK</name>
<protein>
    <recommendedName>
        <fullName evidence="3">RRM domain-containing protein</fullName>
    </recommendedName>
</protein>
<proteinExistence type="predicted"/>
<sequence>MNNELDKLQHCPDLASLRFTLHRVCSRFGSVAQLKILPASCAGKQQALCFFRMASAEEEQQLMSGLGVRRFGGELVVVVDMKPSGPAMADLFGSAA</sequence>
<comment type="caution">
    <text evidence="1">The sequence shown here is derived from an EMBL/GenBank/DDBJ whole genome shotgun (WGS) entry which is preliminary data.</text>
</comment>
<evidence type="ECO:0000313" key="1">
    <source>
        <dbReference type="EMBL" id="MFC5522766.1"/>
    </source>
</evidence>
<evidence type="ECO:0000313" key="2">
    <source>
        <dbReference type="Proteomes" id="UP001596084"/>
    </source>
</evidence>
<reference evidence="2" key="1">
    <citation type="journal article" date="2019" name="Int. J. Syst. Evol. Microbiol.">
        <title>The Global Catalogue of Microorganisms (GCM) 10K type strain sequencing project: providing services to taxonomists for standard genome sequencing and annotation.</title>
        <authorList>
            <consortium name="The Broad Institute Genomics Platform"/>
            <consortium name="The Broad Institute Genome Sequencing Center for Infectious Disease"/>
            <person name="Wu L."/>
            <person name="Ma J."/>
        </authorList>
    </citation>
    <scope>NUCLEOTIDE SEQUENCE [LARGE SCALE GENOMIC DNA]</scope>
    <source>
        <strain evidence="2">CGMCC 4.7277</strain>
    </source>
</reference>
<dbReference type="Proteomes" id="UP001596084">
    <property type="component" value="Unassembled WGS sequence"/>
</dbReference>
<keyword evidence="2" id="KW-1185">Reference proteome</keyword>
<dbReference type="EMBL" id="JBHSMX010000057">
    <property type="protein sequence ID" value="MFC5522766.1"/>
    <property type="molecule type" value="Genomic_DNA"/>
</dbReference>